<evidence type="ECO:0000256" key="1">
    <source>
        <dbReference type="ARBA" id="ARBA00006484"/>
    </source>
</evidence>
<dbReference type="InterPro" id="IPR020904">
    <property type="entry name" value="Sc_DH/Rdtase_CS"/>
</dbReference>
<dbReference type="AlphaFoldDB" id="A0A371PCL2"/>
<reference evidence="4 5" key="1">
    <citation type="submission" date="2018-08" db="EMBL/GenBank/DDBJ databases">
        <title>Aeromicrobium sp. M2KJ-4, whole genome shotgun sequence.</title>
        <authorList>
            <person name="Tuo L."/>
        </authorList>
    </citation>
    <scope>NUCLEOTIDE SEQUENCE [LARGE SCALE GENOMIC DNA]</scope>
    <source>
        <strain evidence="4 5">M2KJ-4</strain>
    </source>
</reference>
<dbReference type="PROSITE" id="PS00061">
    <property type="entry name" value="ADH_SHORT"/>
    <property type="match status" value="1"/>
</dbReference>
<dbReference type="CDD" id="cd05233">
    <property type="entry name" value="SDR_c"/>
    <property type="match status" value="1"/>
</dbReference>
<keyword evidence="5" id="KW-1185">Reference proteome</keyword>
<dbReference type="InterPro" id="IPR002347">
    <property type="entry name" value="SDR_fam"/>
</dbReference>
<dbReference type="GO" id="GO:0016491">
    <property type="term" value="F:oxidoreductase activity"/>
    <property type="evidence" value="ECO:0007669"/>
    <property type="project" value="UniProtKB-KW"/>
</dbReference>
<dbReference type="PANTHER" id="PTHR43669:SF3">
    <property type="entry name" value="ALCOHOL DEHYDROGENASE, PUTATIVE (AFU_ORTHOLOGUE AFUA_3G03445)-RELATED"/>
    <property type="match status" value="1"/>
</dbReference>
<dbReference type="Gene3D" id="3.40.50.720">
    <property type="entry name" value="NAD(P)-binding Rossmann-like Domain"/>
    <property type="match status" value="1"/>
</dbReference>
<comment type="similarity">
    <text evidence="1">Belongs to the short-chain dehydrogenases/reductases (SDR) family.</text>
</comment>
<sequence length="282" mass="29414">MRRERDNRQQRHRHGRRGGERAVVSGADGQSYSLAGRAVFVTGGASGIGAATCEVLASHGASIAVLDRDRVGAEKTVDAVRSAGGNAEVFAVDLTDVEDIRRGFKDAFAWAGRIDGLVCSAGIMGGPHGVREIPDDEIDLLHQVNVRANFILAGLASEKMIEAASGGRMVLLSSSSAFRAELSRPGYSTTKAAVAQLARSLAGELGVHGINVNAVAPGPTRTPMVPMDREALDEAMRSGPLKNLTGAPSEPVDVAEVITFLCLPASRSITGQVIHTSLGAIV</sequence>
<keyword evidence="2" id="KW-0560">Oxidoreductase</keyword>
<dbReference type="Proteomes" id="UP000265581">
    <property type="component" value="Unassembled WGS sequence"/>
</dbReference>
<comment type="caution">
    <text evidence="4">The sequence shown here is derived from an EMBL/GenBank/DDBJ whole genome shotgun (WGS) entry which is preliminary data.</text>
</comment>
<organism evidence="4 5">
    <name type="scientific">Aeromicrobium endophyticum</name>
    <dbReference type="NCBI Taxonomy" id="2292704"/>
    <lineage>
        <taxon>Bacteria</taxon>
        <taxon>Bacillati</taxon>
        <taxon>Actinomycetota</taxon>
        <taxon>Actinomycetes</taxon>
        <taxon>Propionibacteriales</taxon>
        <taxon>Nocardioidaceae</taxon>
        <taxon>Aeromicrobium</taxon>
    </lineage>
</organism>
<feature type="region of interest" description="Disordered" evidence="3">
    <location>
        <begin position="1"/>
        <end position="24"/>
    </location>
</feature>
<dbReference type="InterPro" id="IPR036291">
    <property type="entry name" value="NAD(P)-bd_dom_sf"/>
</dbReference>
<dbReference type="PRINTS" id="PR00081">
    <property type="entry name" value="GDHRDH"/>
</dbReference>
<gene>
    <name evidence="4" type="ORF">DX116_09215</name>
</gene>
<protein>
    <submittedName>
        <fullName evidence="4">SDR family NAD(P)-dependent oxidoreductase</fullName>
    </submittedName>
</protein>
<accession>A0A371PCL2</accession>
<dbReference type="EMBL" id="QUBR01000001">
    <property type="protein sequence ID" value="REK73691.1"/>
    <property type="molecule type" value="Genomic_DNA"/>
</dbReference>
<dbReference type="PANTHER" id="PTHR43669">
    <property type="entry name" value="5-KETO-D-GLUCONATE 5-REDUCTASE"/>
    <property type="match status" value="1"/>
</dbReference>
<dbReference type="Pfam" id="PF13561">
    <property type="entry name" value="adh_short_C2"/>
    <property type="match status" value="1"/>
</dbReference>
<evidence type="ECO:0000313" key="4">
    <source>
        <dbReference type="EMBL" id="REK73691.1"/>
    </source>
</evidence>
<evidence type="ECO:0000256" key="2">
    <source>
        <dbReference type="ARBA" id="ARBA00023002"/>
    </source>
</evidence>
<dbReference type="SUPFAM" id="SSF51735">
    <property type="entry name" value="NAD(P)-binding Rossmann-fold domains"/>
    <property type="match status" value="1"/>
</dbReference>
<dbReference type="FunFam" id="3.40.50.720:FF:000084">
    <property type="entry name" value="Short-chain dehydrogenase reductase"/>
    <property type="match status" value="1"/>
</dbReference>
<evidence type="ECO:0000256" key="3">
    <source>
        <dbReference type="SAM" id="MobiDB-lite"/>
    </source>
</evidence>
<name>A0A371PCL2_9ACTN</name>
<evidence type="ECO:0000313" key="5">
    <source>
        <dbReference type="Proteomes" id="UP000265581"/>
    </source>
</evidence>
<dbReference type="PRINTS" id="PR00080">
    <property type="entry name" value="SDRFAMILY"/>
</dbReference>
<proteinExistence type="inferred from homology"/>